<evidence type="ECO:0000313" key="5">
    <source>
        <dbReference type="EMBL" id="CAE8646547.1"/>
    </source>
</evidence>
<dbReference type="PANTHER" id="PTHR12378">
    <property type="entry name" value="DESUMOYLATING ISOPEPTIDASE"/>
    <property type="match status" value="1"/>
</dbReference>
<evidence type="ECO:0000313" key="6">
    <source>
        <dbReference type="Proteomes" id="UP000626109"/>
    </source>
</evidence>
<accession>A0A813I8F1</accession>
<comment type="similarity">
    <text evidence="1">Belongs to the DeSI family.</text>
</comment>
<dbReference type="PROSITE" id="PS51858">
    <property type="entry name" value="PPPDE"/>
    <property type="match status" value="1"/>
</dbReference>
<reference evidence="5" key="1">
    <citation type="submission" date="2021-02" db="EMBL/GenBank/DDBJ databases">
        <authorList>
            <person name="Dougan E. K."/>
            <person name="Rhodes N."/>
            <person name="Thang M."/>
            <person name="Chan C."/>
        </authorList>
    </citation>
    <scope>NUCLEOTIDE SEQUENCE</scope>
</reference>
<comment type="caution">
    <text evidence="5">The sequence shown here is derived from an EMBL/GenBank/DDBJ whole genome shotgun (WGS) entry which is preliminary data.</text>
</comment>
<name>A0A813I8F1_POLGL</name>
<keyword evidence="3" id="KW-0378">Hydrolase</keyword>
<dbReference type="GO" id="GO:0006508">
    <property type="term" value="P:proteolysis"/>
    <property type="evidence" value="ECO:0007669"/>
    <property type="project" value="UniProtKB-KW"/>
</dbReference>
<dbReference type="GO" id="GO:0101005">
    <property type="term" value="F:deubiquitinase activity"/>
    <property type="evidence" value="ECO:0007669"/>
    <property type="project" value="TreeGrafter"/>
</dbReference>
<sequence>MRLGLDLRSCSSACSQVRSQQRLLQCRTASAALSFPLRGAAAGNSTDRDVLAMMTEDELQEVVLAPYQPEPGDSQAELKLLDVRRLEIPSCRPLESNSVLLHIYNLNGAFVAPNKLLSFSSSSAAMGGAFHVGVEVEGSEWSYGAFGISCNLPRAENGHVYQCSVLMGCISQAPSDVAALLFRMCKSWRGRHYDLVGRNCCSFARKLLEALGVGPMPPWVDRLPRSLHAGRQAGAWAARHAGTATRIASKHSRAAGRLLHKALLHHVPLLMEHARPRMELVASHTLQTLSDGVELLGQGFAGISELTATGEPGSPCSVGDGTPPAHLAKLGLPLLGSVSLVSRPLRPFVISLATSNNSTVKHGAVDVLPPVRFSMPSPPTVTRLISMPPVPVHATPPSKHRLTQVTSFALTALDATSNPSPFGAVAGGSMRLPPHRRFSTGPARASAAAALAGNFAATTRPPQLPARLVSVALPAKGGGGKWQGGSCSKDSLQVLVATTLAPAG</sequence>
<evidence type="ECO:0000256" key="1">
    <source>
        <dbReference type="ARBA" id="ARBA00008140"/>
    </source>
</evidence>
<dbReference type="EMBL" id="CAJNNW010004581">
    <property type="protein sequence ID" value="CAE8646547.1"/>
    <property type="molecule type" value="Genomic_DNA"/>
</dbReference>
<dbReference type="Proteomes" id="UP000626109">
    <property type="component" value="Unassembled WGS sequence"/>
</dbReference>
<dbReference type="SMART" id="SM01179">
    <property type="entry name" value="DUF862"/>
    <property type="match status" value="1"/>
</dbReference>
<dbReference type="GO" id="GO:0016579">
    <property type="term" value="P:protein deubiquitination"/>
    <property type="evidence" value="ECO:0007669"/>
    <property type="project" value="TreeGrafter"/>
</dbReference>
<feature type="domain" description="PPPDE" evidence="4">
    <location>
        <begin position="97"/>
        <end position="229"/>
    </location>
</feature>
<dbReference type="PANTHER" id="PTHR12378:SF80">
    <property type="entry name" value="IP06716P-RELATED"/>
    <property type="match status" value="1"/>
</dbReference>
<gene>
    <name evidence="5" type="ORF">PGLA2088_LOCUS4901</name>
</gene>
<evidence type="ECO:0000256" key="2">
    <source>
        <dbReference type="ARBA" id="ARBA00022670"/>
    </source>
</evidence>
<proteinExistence type="inferred from homology"/>
<keyword evidence="2" id="KW-0645">Protease</keyword>
<dbReference type="InterPro" id="IPR008580">
    <property type="entry name" value="PPPDE_dom"/>
</dbReference>
<dbReference type="Gene3D" id="3.90.1720.30">
    <property type="entry name" value="PPPDE domains"/>
    <property type="match status" value="1"/>
</dbReference>
<evidence type="ECO:0000259" key="4">
    <source>
        <dbReference type="PROSITE" id="PS51858"/>
    </source>
</evidence>
<protein>
    <recommendedName>
        <fullName evidence="4">PPPDE domain-containing protein</fullName>
    </recommendedName>
</protein>
<dbReference type="AlphaFoldDB" id="A0A813I8F1"/>
<organism evidence="5 6">
    <name type="scientific">Polarella glacialis</name>
    <name type="common">Dinoflagellate</name>
    <dbReference type="NCBI Taxonomy" id="89957"/>
    <lineage>
        <taxon>Eukaryota</taxon>
        <taxon>Sar</taxon>
        <taxon>Alveolata</taxon>
        <taxon>Dinophyceae</taxon>
        <taxon>Suessiales</taxon>
        <taxon>Suessiaceae</taxon>
        <taxon>Polarella</taxon>
    </lineage>
</organism>
<dbReference type="Pfam" id="PF05903">
    <property type="entry name" value="Peptidase_C97"/>
    <property type="match status" value="1"/>
</dbReference>
<evidence type="ECO:0000256" key="3">
    <source>
        <dbReference type="ARBA" id="ARBA00022801"/>
    </source>
</evidence>
<dbReference type="InterPro" id="IPR042266">
    <property type="entry name" value="PPPDE_sf"/>
</dbReference>